<dbReference type="EMBL" id="FIKT01000003">
    <property type="protein sequence ID" value="CYW67228.1"/>
    <property type="molecule type" value="Genomic_DNA"/>
</dbReference>
<proteinExistence type="predicted"/>
<name>A0A0Z8QNL5_STRSU</name>
<gene>
    <name evidence="2" type="ORF">ERS132551_00325</name>
</gene>
<accession>A0A0Z8QNL5</accession>
<sequence length="142" mass="16898">MCCDTSYWVIICHASLRYRSFAMKRKIKFVKKSARAEKRNREIGSFFYARKRRKLRRKRKKRGRQGQMVAKTVMVYSRQVIMIGHLILKMQSMLMLTGANGMFIGIICKDITLRMKMECDRKENIYLMKLNTFIITNNSEIP</sequence>
<feature type="transmembrane region" description="Helical" evidence="1">
    <location>
        <begin position="94"/>
        <end position="112"/>
    </location>
</feature>
<evidence type="ECO:0000313" key="2">
    <source>
        <dbReference type="EMBL" id="CYW67228.1"/>
    </source>
</evidence>
<organism evidence="2 3">
    <name type="scientific">Streptococcus suis</name>
    <dbReference type="NCBI Taxonomy" id="1307"/>
    <lineage>
        <taxon>Bacteria</taxon>
        <taxon>Bacillati</taxon>
        <taxon>Bacillota</taxon>
        <taxon>Bacilli</taxon>
        <taxon>Lactobacillales</taxon>
        <taxon>Streptococcaceae</taxon>
        <taxon>Streptococcus</taxon>
    </lineage>
</organism>
<evidence type="ECO:0000256" key="1">
    <source>
        <dbReference type="SAM" id="Phobius"/>
    </source>
</evidence>
<evidence type="ECO:0000313" key="3">
    <source>
        <dbReference type="Proteomes" id="UP000071962"/>
    </source>
</evidence>
<dbReference type="Proteomes" id="UP000071962">
    <property type="component" value="Unassembled WGS sequence"/>
</dbReference>
<keyword evidence="1" id="KW-1133">Transmembrane helix</keyword>
<keyword evidence="1" id="KW-0472">Membrane</keyword>
<keyword evidence="1" id="KW-0812">Transmembrane</keyword>
<dbReference type="AlphaFoldDB" id="A0A0Z8QNL5"/>
<protein>
    <submittedName>
        <fullName evidence="2">Uncharacterized protein</fullName>
    </submittedName>
</protein>
<reference evidence="2 3" key="1">
    <citation type="submission" date="2016-02" db="EMBL/GenBank/DDBJ databases">
        <authorList>
            <consortium name="Pathogen Informatics"/>
        </authorList>
    </citation>
    <scope>NUCLEOTIDE SEQUENCE [LARGE SCALE GENOMIC DNA]</scope>
    <source>
        <strain evidence="2 3">SS1062</strain>
    </source>
</reference>